<dbReference type="RefSeq" id="WP_014215346.1">
    <property type="nucleotide sequence ID" value="NC_016605.1"/>
</dbReference>
<feature type="domain" description="Putative host cell surface-exposed lipoprotein Ltp-like HTH region" evidence="3">
    <location>
        <begin position="48"/>
        <end position="93"/>
    </location>
</feature>
<evidence type="ECO:0000313" key="5">
    <source>
        <dbReference type="Proteomes" id="UP000005444"/>
    </source>
</evidence>
<feature type="signal peptide" evidence="2">
    <location>
        <begin position="1"/>
        <end position="18"/>
    </location>
</feature>
<dbReference type="EMBL" id="CP003137">
    <property type="protein sequence ID" value="AEV95149.1"/>
    <property type="molecule type" value="Genomic_DNA"/>
</dbReference>
<accession>G8PD14</accession>
<gene>
    <name evidence="4" type="ordered locus">PECL_877</name>
</gene>
<reference evidence="4 5" key="1">
    <citation type="journal article" date="2012" name="J. Bacteriol.">
        <title>Complete Genome Sequence of the Beer Spoilage Organism Pediococcus claussenii ATCC BAA-344T.</title>
        <authorList>
            <person name="Pittet V."/>
            <person name="Abegunde T."/>
            <person name="Marfleet T."/>
            <person name="Haakensen M."/>
            <person name="Morrow K."/>
            <person name="Jayaprakash T."/>
            <person name="Schroeder K."/>
            <person name="Trost B."/>
            <person name="Byrns S."/>
            <person name="Bergsveinson J."/>
            <person name="Kusalik A."/>
            <person name="Ziola B."/>
        </authorList>
    </citation>
    <scope>NUCLEOTIDE SEQUENCE [LARGE SCALE GENOMIC DNA]</scope>
    <source>
        <strain evidence="4 5">ATCC BAA-344</strain>
    </source>
</reference>
<dbReference type="STRING" id="701521.PECL_877"/>
<sequence length="146" mass="15668">MKKTIALGLTLLSSLSLAACSSDLSTSSTDSSSTSKTEEKKLSVPTAYTSALNKARDYATTMDMSKQAVHDQLTSEAGEQFSSKAADYAMSHLTGVDWNKNALNKAKSYQKDQDMSPEAIRDQLTATAGEQFTASEADYAVTHLPK</sequence>
<dbReference type="Gene3D" id="1.10.10.10">
    <property type="entry name" value="Winged helix-like DNA-binding domain superfamily/Winged helix DNA-binding domain"/>
    <property type="match status" value="2"/>
</dbReference>
<dbReference type="PATRIC" id="fig|701521.8.peg.827"/>
<dbReference type="AlphaFoldDB" id="G8PD14"/>
<dbReference type="Pfam" id="PF07553">
    <property type="entry name" value="Lipoprotein_Ltp"/>
    <property type="match status" value="2"/>
</dbReference>
<proteinExistence type="predicted"/>
<feature type="compositionally biased region" description="Low complexity" evidence="1">
    <location>
        <begin position="22"/>
        <end position="35"/>
    </location>
</feature>
<evidence type="ECO:0000259" key="3">
    <source>
        <dbReference type="Pfam" id="PF07553"/>
    </source>
</evidence>
<dbReference type="eggNOG" id="COG3064">
    <property type="taxonomic scope" value="Bacteria"/>
</dbReference>
<keyword evidence="5" id="KW-1185">Reference proteome</keyword>
<dbReference type="InterPro" id="IPR011434">
    <property type="entry name" value="Ltp-like_HTH"/>
</dbReference>
<organism evidence="4 5">
    <name type="scientific">Pediococcus claussenii (strain ATCC BAA-344 / DSM 14800 / JCM 18046 / KCTC 3811 / LMG 21948 / P06)</name>
    <dbReference type="NCBI Taxonomy" id="701521"/>
    <lineage>
        <taxon>Bacteria</taxon>
        <taxon>Bacillati</taxon>
        <taxon>Bacillota</taxon>
        <taxon>Bacilli</taxon>
        <taxon>Lactobacillales</taxon>
        <taxon>Lactobacillaceae</taxon>
        <taxon>Pediococcus</taxon>
    </lineage>
</organism>
<dbReference type="KEGG" id="pce:PECL_877"/>
<dbReference type="InterPro" id="IPR036388">
    <property type="entry name" value="WH-like_DNA-bd_sf"/>
</dbReference>
<dbReference type="PROSITE" id="PS51257">
    <property type="entry name" value="PROKAR_LIPOPROTEIN"/>
    <property type="match status" value="1"/>
</dbReference>
<keyword evidence="2" id="KW-0732">Signal</keyword>
<protein>
    <submittedName>
        <fullName evidence="4">Prophage Lp1 protein 5</fullName>
    </submittedName>
</protein>
<evidence type="ECO:0000256" key="2">
    <source>
        <dbReference type="SAM" id="SignalP"/>
    </source>
</evidence>
<feature type="chain" id="PRO_5038352502" evidence="2">
    <location>
        <begin position="19"/>
        <end position="146"/>
    </location>
</feature>
<feature type="region of interest" description="Disordered" evidence="1">
    <location>
        <begin position="22"/>
        <end position="44"/>
    </location>
</feature>
<name>G8PD14_PEDCP</name>
<feature type="domain" description="Putative host cell surface-exposed lipoprotein Ltp-like HTH region" evidence="3">
    <location>
        <begin position="97"/>
        <end position="144"/>
    </location>
</feature>
<evidence type="ECO:0000256" key="1">
    <source>
        <dbReference type="SAM" id="MobiDB-lite"/>
    </source>
</evidence>
<dbReference type="Proteomes" id="UP000005444">
    <property type="component" value="Chromosome"/>
</dbReference>
<evidence type="ECO:0000313" key="4">
    <source>
        <dbReference type="EMBL" id="AEV95149.1"/>
    </source>
</evidence>
<dbReference type="HOGENOM" id="CLU_071537_3_0_9"/>